<evidence type="ECO:0000313" key="2">
    <source>
        <dbReference type="EMBL" id="ESK56197.1"/>
    </source>
</evidence>
<keyword evidence="3" id="KW-1185">Reference proteome</keyword>
<dbReference type="Gene3D" id="3.60.15.10">
    <property type="entry name" value="Ribonuclease Z/Hydroxyacylglutathione hydrolase-like"/>
    <property type="match status" value="1"/>
</dbReference>
<dbReference type="AlphaFoldDB" id="V2V1P1"/>
<evidence type="ECO:0000313" key="3">
    <source>
        <dbReference type="Proteomes" id="UP000017404"/>
    </source>
</evidence>
<organism evidence="2 3">
    <name type="scientific">Acinetobacter tjernbergiae DSM 14971 = CIP 107465</name>
    <dbReference type="NCBI Taxonomy" id="1120928"/>
    <lineage>
        <taxon>Bacteria</taxon>
        <taxon>Pseudomonadati</taxon>
        <taxon>Pseudomonadota</taxon>
        <taxon>Gammaproteobacteria</taxon>
        <taxon>Moraxellales</taxon>
        <taxon>Moraxellaceae</taxon>
        <taxon>Acinetobacter</taxon>
    </lineage>
</organism>
<gene>
    <name evidence="2" type="ORF">F990_01195</name>
</gene>
<comment type="caution">
    <text evidence="2">The sequence shown here is derived from an EMBL/GenBank/DDBJ whole genome shotgun (WGS) entry which is preliminary data.</text>
</comment>
<dbReference type="PATRIC" id="fig|1120928.5.peg.1223"/>
<dbReference type="InterPro" id="IPR036866">
    <property type="entry name" value="RibonucZ/Hydroxyglut_hydro"/>
</dbReference>
<feature type="signal peptide" evidence="1">
    <location>
        <begin position="1"/>
        <end position="17"/>
    </location>
</feature>
<dbReference type="Proteomes" id="UP000017404">
    <property type="component" value="Unassembled WGS sequence"/>
</dbReference>
<feature type="chain" id="PRO_5004710148" evidence="1">
    <location>
        <begin position="18"/>
        <end position="82"/>
    </location>
</feature>
<sequence length="82" mass="9223">MLALALLSSYFPLLTHAETSKTLPVIEQQKQVAGYYQHQAGDVQITALLDGTSFMPPTFLKIYQRASVSNIKKYYVNQNKSI</sequence>
<keyword evidence="1" id="KW-0732">Signal</keyword>
<dbReference type="EMBL" id="AYEV01000010">
    <property type="protein sequence ID" value="ESK56197.1"/>
    <property type="molecule type" value="Genomic_DNA"/>
</dbReference>
<reference evidence="2 3" key="1">
    <citation type="submission" date="2013-10" db="EMBL/GenBank/DDBJ databases">
        <title>The Genome Sequence of Acinetobacter tjernbergiae CIP107465.</title>
        <authorList>
            <consortium name="The Broad Institute Genomics Platform"/>
            <consortium name="The Broad Institute Genome Sequencing Center for Infectious Disease"/>
            <person name="Cerqueira G."/>
            <person name="Feldgarden M."/>
            <person name="Courvalin P."/>
            <person name="Grillot-Courvalin C."/>
            <person name="Clermont D."/>
            <person name="Rocha E."/>
            <person name="Yoon E.-J."/>
            <person name="Nemec A."/>
            <person name="Young S.K."/>
            <person name="Zeng Q."/>
            <person name="Gargeya S."/>
            <person name="Fitzgerald M."/>
            <person name="Abouelleil A."/>
            <person name="Alvarado L."/>
            <person name="Berlin A.M."/>
            <person name="Chapman S.B."/>
            <person name="Gainer-Dewar J."/>
            <person name="Goldberg J."/>
            <person name="Gnerre S."/>
            <person name="Griggs A."/>
            <person name="Gujja S."/>
            <person name="Hansen M."/>
            <person name="Howarth C."/>
            <person name="Imamovic A."/>
            <person name="Ireland A."/>
            <person name="Larimer J."/>
            <person name="McCowan C."/>
            <person name="Murphy C."/>
            <person name="Pearson M."/>
            <person name="Poon T.W."/>
            <person name="Priest M."/>
            <person name="Roberts A."/>
            <person name="Saif S."/>
            <person name="Shea T."/>
            <person name="Sykes S."/>
            <person name="Wortman J."/>
            <person name="Nusbaum C."/>
            <person name="Birren B."/>
        </authorList>
    </citation>
    <scope>NUCLEOTIDE SEQUENCE [LARGE SCALE GENOMIC DNA]</scope>
    <source>
        <strain evidence="2 3">CIP 107465</strain>
    </source>
</reference>
<proteinExistence type="predicted"/>
<protein>
    <submittedName>
        <fullName evidence="2">Uncharacterized protein</fullName>
    </submittedName>
</protein>
<name>V2V1P1_9GAMM</name>
<evidence type="ECO:0000256" key="1">
    <source>
        <dbReference type="SAM" id="SignalP"/>
    </source>
</evidence>
<accession>V2V1P1</accession>